<feature type="transmembrane region" description="Helical" evidence="2">
    <location>
        <begin position="452"/>
        <end position="472"/>
    </location>
</feature>
<evidence type="ECO:0000313" key="5">
    <source>
        <dbReference type="Proteomes" id="UP000751190"/>
    </source>
</evidence>
<sequence>MGVVRAALFVGALATSVGGALPASTAPTDAAVYNAAWTFILSAAAHASDAETDPDKMCRTALAALMKWLPDERARERISALAHSPVVHERLKFMPTMDDCAILLWYVHAADGVALGKPVLPPGLAPAAAFSADPTAEGQAAAAALWASPAREKVLAAIDRDWLGHAAPHPPVASARPSADLFVMSACPYGIASEKVLFKEVLPQLGDTIDVRVRHITFSRFAGANGTAVPAGYCASPKLLLGNSKHSAPLAADVDVPCSMHGSEEANEDARQMAVYDLHGGDKLRQYIVAFNGQGCAVAKYAACSAKAAKAAQLNFADISRTAAERLSEYAAQSKAVAEEVGYPAIRGTDLSSPTLVVNGHVAAAGSLDGPMYLERICAFYERDAMPDACTGGNGARSTSALGASAQQPGRPSSAVPAGASCIKADALPDLVPLPAVLAGARDERAPRGVTVPATVAGVLTTGAALVALLGASLRRRSGAPAANAGGARVSASVPLV</sequence>
<keyword evidence="5" id="KW-1185">Reference proteome</keyword>
<evidence type="ECO:0000256" key="1">
    <source>
        <dbReference type="SAM" id="MobiDB-lite"/>
    </source>
</evidence>
<feature type="region of interest" description="Disordered" evidence="1">
    <location>
        <begin position="397"/>
        <end position="416"/>
    </location>
</feature>
<evidence type="ECO:0000313" key="4">
    <source>
        <dbReference type="EMBL" id="KAG8464481.1"/>
    </source>
</evidence>
<dbReference type="OrthoDB" id="10572272at2759"/>
<proteinExistence type="predicted"/>
<feature type="signal peptide" evidence="3">
    <location>
        <begin position="1"/>
        <end position="19"/>
    </location>
</feature>
<keyword evidence="2" id="KW-0812">Transmembrane</keyword>
<protein>
    <recommendedName>
        <fullName evidence="6">Thioredoxin-like fold domain-containing protein</fullName>
    </recommendedName>
</protein>
<keyword evidence="2" id="KW-1133">Transmembrane helix</keyword>
<feature type="compositionally biased region" description="Polar residues" evidence="1">
    <location>
        <begin position="397"/>
        <end position="411"/>
    </location>
</feature>
<feature type="chain" id="PRO_5035180421" description="Thioredoxin-like fold domain-containing protein" evidence="3">
    <location>
        <begin position="20"/>
        <end position="497"/>
    </location>
</feature>
<keyword evidence="2" id="KW-0472">Membrane</keyword>
<dbReference type="AlphaFoldDB" id="A0A8J6CAV4"/>
<organism evidence="4 5">
    <name type="scientific">Diacronema lutheri</name>
    <name type="common">Unicellular marine alga</name>
    <name type="synonym">Monochrysis lutheri</name>
    <dbReference type="NCBI Taxonomy" id="2081491"/>
    <lineage>
        <taxon>Eukaryota</taxon>
        <taxon>Haptista</taxon>
        <taxon>Haptophyta</taxon>
        <taxon>Pavlovophyceae</taxon>
        <taxon>Pavlovales</taxon>
        <taxon>Pavlovaceae</taxon>
        <taxon>Diacronema</taxon>
    </lineage>
</organism>
<evidence type="ECO:0000256" key="2">
    <source>
        <dbReference type="SAM" id="Phobius"/>
    </source>
</evidence>
<gene>
    <name evidence="4" type="ORF">KFE25_003544</name>
</gene>
<comment type="caution">
    <text evidence="4">The sequence shown here is derived from an EMBL/GenBank/DDBJ whole genome shotgun (WGS) entry which is preliminary data.</text>
</comment>
<reference evidence="4" key="1">
    <citation type="submission" date="2021-05" db="EMBL/GenBank/DDBJ databases">
        <title>The genome of the haptophyte Pavlova lutheri (Diacronema luteri, Pavlovales) - a model for lipid biosynthesis in eukaryotic algae.</title>
        <authorList>
            <person name="Hulatt C.J."/>
            <person name="Posewitz M.C."/>
        </authorList>
    </citation>
    <scope>NUCLEOTIDE SEQUENCE</scope>
    <source>
        <strain evidence="4">NIVA-4/92</strain>
    </source>
</reference>
<name>A0A8J6CAV4_DIALT</name>
<evidence type="ECO:0000256" key="3">
    <source>
        <dbReference type="SAM" id="SignalP"/>
    </source>
</evidence>
<accession>A0A8J6CAV4</accession>
<keyword evidence="3" id="KW-0732">Signal</keyword>
<dbReference type="EMBL" id="JAGTXO010000013">
    <property type="protein sequence ID" value="KAG8464481.1"/>
    <property type="molecule type" value="Genomic_DNA"/>
</dbReference>
<dbReference type="Proteomes" id="UP000751190">
    <property type="component" value="Unassembled WGS sequence"/>
</dbReference>
<evidence type="ECO:0008006" key="6">
    <source>
        <dbReference type="Google" id="ProtNLM"/>
    </source>
</evidence>